<dbReference type="AlphaFoldDB" id="A0AA35R6L8"/>
<keyword evidence="2" id="KW-1133">Transmembrane helix</keyword>
<dbReference type="Proteomes" id="UP001174909">
    <property type="component" value="Unassembled WGS sequence"/>
</dbReference>
<evidence type="ECO:0000313" key="4">
    <source>
        <dbReference type="Proteomes" id="UP001174909"/>
    </source>
</evidence>
<keyword evidence="4" id="KW-1185">Reference proteome</keyword>
<evidence type="ECO:0000256" key="1">
    <source>
        <dbReference type="SAM" id="MobiDB-lite"/>
    </source>
</evidence>
<evidence type="ECO:0000256" key="2">
    <source>
        <dbReference type="SAM" id="Phobius"/>
    </source>
</evidence>
<protein>
    <submittedName>
        <fullName evidence="3">Uncharacterized protein</fullName>
    </submittedName>
</protein>
<feature type="region of interest" description="Disordered" evidence="1">
    <location>
        <begin position="112"/>
        <end position="148"/>
    </location>
</feature>
<feature type="transmembrane region" description="Helical" evidence="2">
    <location>
        <begin position="60"/>
        <end position="84"/>
    </location>
</feature>
<organism evidence="3 4">
    <name type="scientific">Geodia barretti</name>
    <name type="common">Barrett's horny sponge</name>
    <dbReference type="NCBI Taxonomy" id="519541"/>
    <lineage>
        <taxon>Eukaryota</taxon>
        <taxon>Metazoa</taxon>
        <taxon>Porifera</taxon>
        <taxon>Demospongiae</taxon>
        <taxon>Heteroscleromorpha</taxon>
        <taxon>Tetractinellida</taxon>
        <taxon>Astrophorina</taxon>
        <taxon>Geodiidae</taxon>
        <taxon>Geodia</taxon>
    </lineage>
</organism>
<gene>
    <name evidence="3" type="ORF">GBAR_LOCUS4267</name>
</gene>
<comment type="caution">
    <text evidence="3">The sequence shown here is derived from an EMBL/GenBank/DDBJ whole genome shotgun (WGS) entry which is preliminary data.</text>
</comment>
<evidence type="ECO:0000313" key="3">
    <source>
        <dbReference type="EMBL" id="CAI8005479.1"/>
    </source>
</evidence>
<reference evidence="3" key="1">
    <citation type="submission" date="2023-03" db="EMBL/GenBank/DDBJ databases">
        <authorList>
            <person name="Steffen K."/>
            <person name="Cardenas P."/>
        </authorList>
    </citation>
    <scope>NUCLEOTIDE SEQUENCE</scope>
</reference>
<keyword evidence="2" id="KW-0812">Transmembrane</keyword>
<dbReference type="EMBL" id="CASHTH010000611">
    <property type="protein sequence ID" value="CAI8005479.1"/>
    <property type="molecule type" value="Genomic_DNA"/>
</dbReference>
<accession>A0AA35R6L8</accession>
<sequence>MLPDGKTILTALWAPALAGTLATAATWLVWYYTALPCTLENAVELKCHPSVMARYISTSILHHCVIHASIAITIIGGSDLMLFLRERHRNNQMMDIMKTFLDEAIEQRRQEVEQRREEAEQRRQETELRQQEAEARREADAMAAEERRQAAVERQAFLEALNRLTEAIGQNGRERQ</sequence>
<keyword evidence="2" id="KW-0472">Membrane</keyword>
<proteinExistence type="predicted"/>
<name>A0AA35R6L8_GEOBA</name>